<accession>A0A1T5F7M7</accession>
<evidence type="ECO:0000259" key="2">
    <source>
        <dbReference type="Pfam" id="PF06283"/>
    </source>
</evidence>
<sequence>MKRIYVVLFICALLLGGAAWAQDKTPRFKVLAIGENGGHHILHTKAAKIWLNKLAADSNFTIDYYSNSKPITKAFLEQYQLFIQIDYPPYTWSKESENAFIEYIEQGKGGWIGFHHATLLGTFDGFPLWQWFSDFMGGIKYKNYIADFAAASVNVENKKHPIMKGVPASFPIIKEEWYTYDKSPRLSKNIQVLASVDEDTYTPVRDIKMGDHPVIWTNTKMKARNVYIFMGHAPELFENPSYTTMYRNAIFWAASKKK</sequence>
<keyword evidence="4" id="KW-1185">Reference proteome</keyword>
<name>A0A1T5F7M7_9SPHI</name>
<dbReference type="EMBL" id="FUYR01000006">
    <property type="protein sequence ID" value="SKB92153.1"/>
    <property type="molecule type" value="Genomic_DNA"/>
</dbReference>
<reference evidence="4" key="1">
    <citation type="submission" date="2017-02" db="EMBL/GenBank/DDBJ databases">
        <authorList>
            <person name="Varghese N."/>
            <person name="Submissions S."/>
        </authorList>
    </citation>
    <scope>NUCLEOTIDE SEQUENCE [LARGE SCALE GENOMIC DNA]</scope>
    <source>
        <strain evidence="4">DSM 22385</strain>
    </source>
</reference>
<feature type="domain" description="ThuA-like" evidence="2">
    <location>
        <begin position="29"/>
        <end position="253"/>
    </location>
</feature>
<keyword evidence="1" id="KW-0732">Signal</keyword>
<dbReference type="OrthoDB" id="1117240at2"/>
<dbReference type="PANTHER" id="PTHR40469:SF2">
    <property type="entry name" value="GALACTOSE-BINDING DOMAIN-LIKE SUPERFAMILY PROTEIN"/>
    <property type="match status" value="1"/>
</dbReference>
<dbReference type="SUPFAM" id="SSF52317">
    <property type="entry name" value="Class I glutamine amidotransferase-like"/>
    <property type="match status" value="1"/>
</dbReference>
<dbReference type="Pfam" id="PF06283">
    <property type="entry name" value="ThuA"/>
    <property type="match status" value="1"/>
</dbReference>
<evidence type="ECO:0000313" key="3">
    <source>
        <dbReference type="EMBL" id="SKB92153.1"/>
    </source>
</evidence>
<dbReference type="RefSeq" id="WP_079703987.1">
    <property type="nucleotide sequence ID" value="NZ_FUYR01000006.1"/>
</dbReference>
<feature type="chain" id="PRO_5010561794" description="ThuA-like domain-containing protein" evidence="1">
    <location>
        <begin position="22"/>
        <end position="258"/>
    </location>
</feature>
<dbReference type="PANTHER" id="PTHR40469">
    <property type="entry name" value="SECRETED GLYCOSYL HYDROLASE"/>
    <property type="match status" value="1"/>
</dbReference>
<dbReference type="InterPro" id="IPR029062">
    <property type="entry name" value="Class_I_gatase-like"/>
</dbReference>
<evidence type="ECO:0000313" key="4">
    <source>
        <dbReference type="Proteomes" id="UP000189981"/>
    </source>
</evidence>
<feature type="signal peptide" evidence="1">
    <location>
        <begin position="1"/>
        <end position="21"/>
    </location>
</feature>
<evidence type="ECO:0000256" key="1">
    <source>
        <dbReference type="SAM" id="SignalP"/>
    </source>
</evidence>
<dbReference type="STRING" id="572036.SAMN05661099_3486"/>
<organism evidence="3 4">
    <name type="scientific">Daejeonella lutea</name>
    <dbReference type="NCBI Taxonomy" id="572036"/>
    <lineage>
        <taxon>Bacteria</taxon>
        <taxon>Pseudomonadati</taxon>
        <taxon>Bacteroidota</taxon>
        <taxon>Sphingobacteriia</taxon>
        <taxon>Sphingobacteriales</taxon>
        <taxon>Sphingobacteriaceae</taxon>
        <taxon>Daejeonella</taxon>
    </lineage>
</organism>
<dbReference type="Proteomes" id="UP000189981">
    <property type="component" value="Unassembled WGS sequence"/>
</dbReference>
<proteinExistence type="predicted"/>
<gene>
    <name evidence="3" type="ORF">SAMN05661099_3486</name>
</gene>
<protein>
    <recommendedName>
        <fullName evidence="2">ThuA-like domain-containing protein</fullName>
    </recommendedName>
</protein>
<dbReference type="AlphaFoldDB" id="A0A1T5F7M7"/>
<dbReference type="InterPro" id="IPR029010">
    <property type="entry name" value="ThuA-like"/>
</dbReference>
<dbReference type="Gene3D" id="3.40.50.880">
    <property type="match status" value="1"/>
</dbReference>